<dbReference type="AlphaFoldDB" id="A0A8K0LA29"/>
<feature type="region of interest" description="Disordered" evidence="2">
    <location>
        <begin position="458"/>
        <end position="503"/>
    </location>
</feature>
<reference evidence="4" key="1">
    <citation type="submission" date="2021-07" db="EMBL/GenBank/DDBJ databases">
        <title>Elsinoe batatas strain:CRI-CJ2 Genome sequencing and assembly.</title>
        <authorList>
            <person name="Huang L."/>
        </authorList>
    </citation>
    <scope>NUCLEOTIDE SEQUENCE</scope>
    <source>
        <strain evidence="4">CRI-CJ2</strain>
    </source>
</reference>
<dbReference type="InterPro" id="IPR036612">
    <property type="entry name" value="KH_dom_type_1_sf"/>
</dbReference>
<dbReference type="CDD" id="cd22386">
    <property type="entry name" value="KH-I_KHDC4_rpt2"/>
    <property type="match status" value="1"/>
</dbReference>
<name>A0A8K0LA29_9PEZI</name>
<dbReference type="CDD" id="cd22385">
    <property type="entry name" value="KH-I_KHDC4_rpt1"/>
    <property type="match status" value="1"/>
</dbReference>
<accession>A0A8K0LA29</accession>
<comment type="caution">
    <text evidence="4">The sequence shown here is derived from an EMBL/GenBank/DDBJ whole genome shotgun (WGS) entry which is preliminary data.</text>
</comment>
<proteinExistence type="predicted"/>
<sequence>MSDGSRKRSRFDQKEPAKEPATQDPRRSRFDRRSRSPTAKDESSRKRSRSRTPAARKESPERKKATPVNPVAAAAAAAMAAKINAELEQKKKLGLISQPQVKTLPKTQSPAPNTDANGLNLDIYEQDGDWIKDIEVNDLRNRYTLTKGQTQKMIKEKTGADVTTRGAYYPDKAMATAAAPPLYLHITSTSKEGLEAAVKEIEEMMKQDLPNLIDERRLPRRREPDFERDERGRRKWPEERIPISLEPINGFNLRAQVVGSGGSYVKHIQGETGARVQIKGRGSGFYEHDTGVESDEPMYLHVAAPDPAQVAKAKDLCNDLLANVKVQYEEFKERANSRGFGGRGGYGGGGRGGFGGDDRGRSESYGGGGQSAYGGGSQYGGNSQYGGQSAYGGYGGAQSPTNPQAGGAMSPTAASGYNADQTAQWNAYMAQIAQQYPGYDPYQVYMSMMAQYPQGQAQGQAAYPGQEGSPAQGYGQAPPPPPPPADDSAPPPPPPGAGAPGYNAVSAHSRFYYTHHHGHGLGASSCSTANGEAYTTPQARRGDSPRSHPSYQSGFRPTEWQGLHRLYPSRNSPAG</sequence>
<feature type="compositionally biased region" description="Low complexity" evidence="2">
    <location>
        <begin position="458"/>
        <end position="476"/>
    </location>
</feature>
<dbReference type="FunFam" id="3.30.1370.10:FF:000051">
    <property type="entry name" value="Putative kh domain-containing protein"/>
    <property type="match status" value="1"/>
</dbReference>
<dbReference type="FunFam" id="3.30.1370.10:FF:000037">
    <property type="entry name" value="KH domain protein"/>
    <property type="match status" value="1"/>
</dbReference>
<dbReference type="PANTHER" id="PTHR15744">
    <property type="entry name" value="BLOM7"/>
    <property type="match status" value="1"/>
</dbReference>
<feature type="region of interest" description="Disordered" evidence="2">
    <location>
        <begin position="520"/>
        <end position="575"/>
    </location>
</feature>
<organism evidence="4 5">
    <name type="scientific">Elsinoe batatas</name>
    <dbReference type="NCBI Taxonomy" id="2601811"/>
    <lineage>
        <taxon>Eukaryota</taxon>
        <taxon>Fungi</taxon>
        <taxon>Dikarya</taxon>
        <taxon>Ascomycota</taxon>
        <taxon>Pezizomycotina</taxon>
        <taxon>Dothideomycetes</taxon>
        <taxon>Dothideomycetidae</taxon>
        <taxon>Myriangiales</taxon>
        <taxon>Elsinoaceae</taxon>
        <taxon>Elsinoe</taxon>
    </lineage>
</organism>
<dbReference type="SMART" id="SM00322">
    <property type="entry name" value="KH"/>
    <property type="match status" value="1"/>
</dbReference>
<feature type="compositionally biased region" description="Pro residues" evidence="2">
    <location>
        <begin position="477"/>
        <end position="497"/>
    </location>
</feature>
<feature type="region of interest" description="Disordered" evidence="2">
    <location>
        <begin position="337"/>
        <end position="371"/>
    </location>
</feature>
<evidence type="ECO:0000256" key="2">
    <source>
        <dbReference type="SAM" id="MobiDB-lite"/>
    </source>
</evidence>
<dbReference type="PROSITE" id="PS50084">
    <property type="entry name" value="KH_TYPE_1"/>
    <property type="match status" value="1"/>
</dbReference>
<feature type="compositionally biased region" description="Basic and acidic residues" evidence="2">
    <location>
        <begin position="24"/>
        <end position="45"/>
    </location>
</feature>
<dbReference type="InterPro" id="IPR047890">
    <property type="entry name" value="KHDC4_KH-I_first"/>
</dbReference>
<dbReference type="Pfam" id="PF22675">
    <property type="entry name" value="KH-I_KHDC4-BBP"/>
    <property type="match status" value="1"/>
</dbReference>
<dbReference type="PANTHER" id="PTHR15744:SF0">
    <property type="entry name" value="KH HOMOLOGY DOMAIN-CONTAINING PROTEIN 4"/>
    <property type="match status" value="1"/>
</dbReference>
<evidence type="ECO:0000256" key="1">
    <source>
        <dbReference type="PROSITE-ProRule" id="PRU00117"/>
    </source>
</evidence>
<dbReference type="InterPro" id="IPR055256">
    <property type="entry name" value="KH_1_KHDC4/BBP-like"/>
</dbReference>
<dbReference type="InterPro" id="IPR031121">
    <property type="entry name" value="RIK/BLOM7"/>
</dbReference>
<dbReference type="InterPro" id="IPR004087">
    <property type="entry name" value="KH_dom"/>
</dbReference>
<dbReference type="GO" id="GO:0003723">
    <property type="term" value="F:RNA binding"/>
    <property type="evidence" value="ECO:0007669"/>
    <property type="project" value="UniProtKB-UniRule"/>
</dbReference>
<protein>
    <recommendedName>
        <fullName evidence="3">K Homology domain-containing protein</fullName>
    </recommendedName>
</protein>
<dbReference type="EMBL" id="JAESVG020000001">
    <property type="protein sequence ID" value="KAG8632032.1"/>
    <property type="molecule type" value="Genomic_DNA"/>
</dbReference>
<keyword evidence="5" id="KW-1185">Reference proteome</keyword>
<feature type="region of interest" description="Disordered" evidence="2">
    <location>
        <begin position="1"/>
        <end position="79"/>
    </location>
</feature>
<feature type="compositionally biased region" description="Basic and acidic residues" evidence="2">
    <location>
        <begin position="1"/>
        <end position="18"/>
    </location>
</feature>
<dbReference type="SUPFAM" id="SSF54791">
    <property type="entry name" value="Eukaryotic type KH-domain (KH-domain type I)"/>
    <property type="match status" value="2"/>
</dbReference>
<dbReference type="Pfam" id="PF23469">
    <property type="entry name" value="KH_12"/>
    <property type="match status" value="1"/>
</dbReference>
<feature type="compositionally biased region" description="Polar residues" evidence="2">
    <location>
        <begin position="524"/>
        <end position="538"/>
    </location>
</feature>
<evidence type="ECO:0000313" key="4">
    <source>
        <dbReference type="EMBL" id="KAG8632032.1"/>
    </source>
</evidence>
<dbReference type="InterPro" id="IPR047889">
    <property type="entry name" value="KHDC4_KH-I_second"/>
</dbReference>
<dbReference type="GO" id="GO:0005634">
    <property type="term" value="C:nucleus"/>
    <property type="evidence" value="ECO:0007669"/>
    <property type="project" value="InterPro"/>
</dbReference>
<dbReference type="OrthoDB" id="397265at2759"/>
<dbReference type="Proteomes" id="UP000809789">
    <property type="component" value="Unassembled WGS sequence"/>
</dbReference>
<feature type="compositionally biased region" description="Gly residues" evidence="2">
    <location>
        <begin position="339"/>
        <end position="355"/>
    </location>
</feature>
<keyword evidence="1" id="KW-0694">RNA-binding</keyword>
<dbReference type="InterPro" id="IPR056149">
    <property type="entry name" value="PRP5/DDX46/KHDC4_KH"/>
</dbReference>
<dbReference type="Gene3D" id="3.30.1370.10">
    <property type="entry name" value="K Homology domain, type 1"/>
    <property type="match status" value="2"/>
</dbReference>
<evidence type="ECO:0000259" key="3">
    <source>
        <dbReference type="SMART" id="SM00322"/>
    </source>
</evidence>
<feature type="compositionally biased region" description="Basic and acidic residues" evidence="2">
    <location>
        <begin position="55"/>
        <end position="64"/>
    </location>
</feature>
<evidence type="ECO:0000313" key="5">
    <source>
        <dbReference type="Proteomes" id="UP000809789"/>
    </source>
</evidence>
<feature type="domain" description="K Homology" evidence="3">
    <location>
        <begin position="235"/>
        <end position="322"/>
    </location>
</feature>
<gene>
    <name evidence="4" type="ORF">KVT40_001172</name>
</gene>
<feature type="region of interest" description="Disordered" evidence="2">
    <location>
        <begin position="394"/>
        <end position="413"/>
    </location>
</feature>